<evidence type="ECO:0000313" key="2">
    <source>
        <dbReference type="EMBL" id="MBB5960139.1"/>
    </source>
</evidence>
<keyword evidence="3" id="KW-1185">Reference proteome</keyword>
<organism evidence="2 3">
    <name type="scientific">Saccharothrix tamanrassetensis</name>
    <dbReference type="NCBI Taxonomy" id="1051531"/>
    <lineage>
        <taxon>Bacteria</taxon>
        <taxon>Bacillati</taxon>
        <taxon>Actinomycetota</taxon>
        <taxon>Actinomycetes</taxon>
        <taxon>Pseudonocardiales</taxon>
        <taxon>Pseudonocardiaceae</taxon>
        <taxon>Saccharothrix</taxon>
    </lineage>
</organism>
<dbReference type="Proteomes" id="UP000547510">
    <property type="component" value="Unassembled WGS sequence"/>
</dbReference>
<accession>A0A841CS60</accession>
<protein>
    <submittedName>
        <fullName evidence="2">Uncharacterized protein</fullName>
    </submittedName>
</protein>
<dbReference type="AlphaFoldDB" id="A0A841CS60"/>
<evidence type="ECO:0000313" key="3">
    <source>
        <dbReference type="Proteomes" id="UP000547510"/>
    </source>
</evidence>
<feature type="region of interest" description="Disordered" evidence="1">
    <location>
        <begin position="85"/>
        <end position="109"/>
    </location>
</feature>
<comment type="caution">
    <text evidence="2">The sequence shown here is derived from an EMBL/GenBank/DDBJ whole genome shotgun (WGS) entry which is preliminary data.</text>
</comment>
<proteinExistence type="predicted"/>
<feature type="region of interest" description="Disordered" evidence="1">
    <location>
        <begin position="144"/>
        <end position="206"/>
    </location>
</feature>
<evidence type="ECO:0000256" key="1">
    <source>
        <dbReference type="SAM" id="MobiDB-lite"/>
    </source>
</evidence>
<feature type="region of interest" description="Disordered" evidence="1">
    <location>
        <begin position="239"/>
        <end position="278"/>
    </location>
</feature>
<name>A0A841CS60_9PSEU</name>
<feature type="region of interest" description="Disordered" evidence="1">
    <location>
        <begin position="1"/>
        <end position="44"/>
    </location>
</feature>
<reference evidence="2 3" key="1">
    <citation type="submission" date="2020-08" db="EMBL/GenBank/DDBJ databases">
        <title>Genomic Encyclopedia of Type Strains, Phase III (KMG-III): the genomes of soil and plant-associated and newly described type strains.</title>
        <authorList>
            <person name="Whitman W."/>
        </authorList>
    </citation>
    <scope>NUCLEOTIDE SEQUENCE [LARGE SCALE GENOMIC DNA]</scope>
    <source>
        <strain evidence="2 3">CECT 8640</strain>
    </source>
</reference>
<gene>
    <name evidence="2" type="ORF">FHS29_006762</name>
</gene>
<dbReference type="EMBL" id="JACHJN010000014">
    <property type="protein sequence ID" value="MBB5960139.1"/>
    <property type="molecule type" value="Genomic_DNA"/>
</dbReference>
<sequence>MPPAPECTESPAQNNRRRTITSSHSRRCPEALHTPSGHRPLSPHRMEYSGVARLRNGRLRQVRHDFRHNAVWPAVGSSAFRIITRSAPSGDPGTPNTVLHEPRSWGERGSTPGDGGWGFALFHIGSTPPTTGIPYRADSAIPRNGPTTCLLGGRSSSRRRSGPDCASGEVPQSRLTLARVGESVHGTPRPCSTPGHSLATRHRRQPHRLRPAYSCPCVSARQLEELCRALVEILGGPPVRRGRPSPMAPHLTPPPHALPPLTHVNQSNAYQPAHAPDA</sequence>